<sequence length="329" mass="36120">MRRIDEKLAKIAGGDYAPQDFLLVFAKDADLLRGCAAPGRDAQGRMRPLSAYLDDVQRVIDADLADILLTSLSTAEALADRAAFGRRNVTPAVRFNDATDAWRVRGGRYAQEPARAFRSSRLDAVRPVANLGLYALSFYNDAELDHATLRAYSDFRDVAVTLGLRHFLQVADPPFAIETGTQDYAAYRNDMVARSLAGIGRKERPVFVTVGYHGAAATEELARWDPARLVVGLTAARGGTLRDSLERLAQAERHGARLAVVSRESLACEDPVLLLQAMRRVLRDRLGSFEAVRAYHDDLAKAGIPPLRALQDDAELTDPVLKAHEIRAA</sequence>
<dbReference type="STRING" id="1123237.Salmuc_00993"/>
<protein>
    <submittedName>
        <fullName evidence="1">Uncharacterized protein</fullName>
    </submittedName>
</protein>
<dbReference type="OrthoDB" id="236271at2"/>
<dbReference type="InterPro" id="IPR013785">
    <property type="entry name" value="Aldolase_TIM"/>
</dbReference>
<dbReference type="Proteomes" id="UP000015347">
    <property type="component" value="Unassembled WGS sequence"/>
</dbReference>
<evidence type="ECO:0000313" key="1">
    <source>
        <dbReference type="EMBL" id="EPX75890.1"/>
    </source>
</evidence>
<name>S9RCN5_9RHOB</name>
<dbReference type="AlphaFoldDB" id="S9RCN5"/>
<dbReference type="HOGENOM" id="CLU_050690_0_0_5"/>
<gene>
    <name evidence="1" type="ORF">Salmuc_00993</name>
</gene>
<dbReference type="RefSeq" id="WP_021120985.1">
    <property type="nucleotide sequence ID" value="NZ_KE557286.1"/>
</dbReference>
<dbReference type="eggNOG" id="COG1830">
    <property type="taxonomic scope" value="Bacteria"/>
</dbReference>
<reference evidence="2" key="1">
    <citation type="journal article" date="2014" name="Stand. Genomic Sci.">
        <title>Genome sequence of the exopolysaccharide-producing Salipiger mucosus type strain (DSM 16094(T)), a moderately halophilic member of the Roseobacter clade.</title>
        <authorList>
            <person name="Riedel T."/>
            <person name="Spring S."/>
            <person name="Fiebig A."/>
            <person name="Petersen J."/>
            <person name="Kyrpides N.C."/>
            <person name="Goker M."/>
            <person name="Klenk H.P."/>
        </authorList>
    </citation>
    <scope>NUCLEOTIDE SEQUENCE [LARGE SCALE GENOMIC DNA]</scope>
    <source>
        <strain evidence="2">DSM 16094</strain>
    </source>
</reference>
<comment type="caution">
    <text evidence="1">The sequence shown here is derived from an EMBL/GenBank/DDBJ whole genome shotgun (WGS) entry which is preliminary data.</text>
</comment>
<organism evidence="1 2">
    <name type="scientific">Salipiger mucosus DSM 16094</name>
    <dbReference type="NCBI Taxonomy" id="1123237"/>
    <lineage>
        <taxon>Bacteria</taxon>
        <taxon>Pseudomonadati</taxon>
        <taxon>Pseudomonadota</taxon>
        <taxon>Alphaproteobacteria</taxon>
        <taxon>Rhodobacterales</taxon>
        <taxon>Roseobacteraceae</taxon>
        <taxon>Salipiger</taxon>
    </lineage>
</organism>
<dbReference type="Gene3D" id="3.20.20.70">
    <property type="entry name" value="Aldolase class I"/>
    <property type="match status" value="1"/>
</dbReference>
<proteinExistence type="predicted"/>
<dbReference type="EMBL" id="APVH01000065">
    <property type="protein sequence ID" value="EPX75890.1"/>
    <property type="molecule type" value="Genomic_DNA"/>
</dbReference>
<keyword evidence="2" id="KW-1185">Reference proteome</keyword>
<accession>S9RCN5</accession>
<evidence type="ECO:0000313" key="2">
    <source>
        <dbReference type="Proteomes" id="UP000015347"/>
    </source>
</evidence>